<evidence type="ECO:0000313" key="5">
    <source>
        <dbReference type="EMBL" id="QCD45423.1"/>
    </source>
</evidence>
<accession>A0A6G5QI90</accession>
<dbReference type="AlphaFoldDB" id="A0A6G5QI90"/>
<dbReference type="Pfam" id="PF16321">
    <property type="entry name" value="Ribosom_S30AE_C"/>
    <property type="match status" value="1"/>
</dbReference>
<protein>
    <recommendedName>
        <fullName evidence="3">Ribosome hibernation promoting factor</fullName>
    </recommendedName>
</protein>
<dbReference type="CDD" id="cd00552">
    <property type="entry name" value="RaiA"/>
    <property type="match status" value="1"/>
</dbReference>
<dbReference type="Gene3D" id="3.30.505.50">
    <property type="entry name" value="Sigma 54 modulation/S30EA ribosomal protein, C-terminal domain"/>
    <property type="match status" value="1"/>
</dbReference>
<name>A0A6G5QI90_9BACT</name>
<dbReference type="SUPFAM" id="SSF69754">
    <property type="entry name" value="Ribosome binding protein Y (YfiA homologue)"/>
    <property type="match status" value="1"/>
</dbReference>
<dbReference type="Gene3D" id="3.30.160.100">
    <property type="entry name" value="Ribosome hibernation promotion factor-like"/>
    <property type="match status" value="1"/>
</dbReference>
<dbReference type="InterPro" id="IPR038416">
    <property type="entry name" value="Ribosom_S30AE_C_sf"/>
</dbReference>
<evidence type="ECO:0000259" key="4">
    <source>
        <dbReference type="Pfam" id="PF16321"/>
    </source>
</evidence>
<dbReference type="GO" id="GO:0045900">
    <property type="term" value="P:negative regulation of translational elongation"/>
    <property type="evidence" value="ECO:0007669"/>
    <property type="project" value="TreeGrafter"/>
</dbReference>
<dbReference type="InterPro" id="IPR036567">
    <property type="entry name" value="RHF-like"/>
</dbReference>
<dbReference type="RefSeq" id="WP_034969777.1">
    <property type="nucleotide sequence ID" value="NZ_CP012542.1"/>
</dbReference>
<comment type="subunit">
    <text evidence="2">Associates exclusively with 100S ribosomes, which are dimers of 70S ribosomes.</text>
</comment>
<dbReference type="PANTHER" id="PTHR33231:SF1">
    <property type="entry name" value="30S RIBOSOMAL PROTEIN"/>
    <property type="match status" value="1"/>
</dbReference>
<organism evidence="5 6">
    <name type="scientific">Campylobacter mucosalis CCUG 21559</name>
    <dbReference type="NCBI Taxonomy" id="1032067"/>
    <lineage>
        <taxon>Bacteria</taxon>
        <taxon>Pseudomonadati</taxon>
        <taxon>Campylobacterota</taxon>
        <taxon>Epsilonproteobacteria</taxon>
        <taxon>Campylobacterales</taxon>
        <taxon>Campylobacteraceae</taxon>
        <taxon>Campylobacter</taxon>
    </lineage>
</organism>
<keyword evidence="1" id="KW-0810">Translation regulation</keyword>
<sequence length="175" mass="20064">MNISITGKQFELTEPIKGYIENAFDALGKYNLDIISGRCVVSADEKQGKKGFNAEFALNLAHKDTIVIRQKDKDLYAAIDLAVERASKVLRREHDKATTVKGKADDKEYRLKIGEEKVEGVDEIVPMELELYKPLEIEEALEHLKNSELQFYVFNDIDARMRVIYKRTDGKYGLY</sequence>
<dbReference type="PANTHER" id="PTHR33231">
    <property type="entry name" value="30S RIBOSOMAL PROTEIN"/>
    <property type="match status" value="1"/>
</dbReference>
<evidence type="ECO:0000256" key="1">
    <source>
        <dbReference type="ARBA" id="ARBA00022845"/>
    </source>
</evidence>
<dbReference type="Pfam" id="PF02482">
    <property type="entry name" value="Ribosomal_S30AE"/>
    <property type="match status" value="1"/>
</dbReference>
<dbReference type="NCBIfam" id="TIGR00741">
    <property type="entry name" value="yfiA"/>
    <property type="match status" value="1"/>
</dbReference>
<keyword evidence="6" id="KW-1185">Reference proteome</keyword>
<dbReference type="InterPro" id="IPR032528">
    <property type="entry name" value="Ribosom_S30AE_C"/>
</dbReference>
<reference evidence="5 6" key="1">
    <citation type="submission" date="2016-07" db="EMBL/GenBank/DDBJ databases">
        <title>Comparative genomics of the Campylobacter concisus group.</title>
        <authorList>
            <person name="Miller W.G."/>
            <person name="Yee E."/>
            <person name="Chapman M.H."/>
            <person name="Huynh S."/>
            <person name="Bono J.L."/>
            <person name="On S.L.W."/>
            <person name="StLeger J."/>
            <person name="Foster G."/>
            <person name="Parker C.T."/>
        </authorList>
    </citation>
    <scope>NUCLEOTIDE SEQUENCE [LARGE SCALE GENOMIC DNA]</scope>
    <source>
        <strain evidence="5 6">CCUG 21559</strain>
    </source>
</reference>
<dbReference type="Proteomes" id="UP000503264">
    <property type="component" value="Chromosome"/>
</dbReference>
<dbReference type="EMBL" id="CP012542">
    <property type="protein sequence ID" value="QCD45423.1"/>
    <property type="molecule type" value="Genomic_DNA"/>
</dbReference>
<feature type="domain" description="Sigma 54 modulation/S30EA ribosomal protein C-terminal" evidence="4">
    <location>
        <begin position="122"/>
        <end position="174"/>
    </location>
</feature>
<proteinExistence type="predicted"/>
<dbReference type="InterPro" id="IPR050574">
    <property type="entry name" value="HPF/YfiA_ribosome-assoc"/>
</dbReference>
<dbReference type="GO" id="GO:0022627">
    <property type="term" value="C:cytosolic small ribosomal subunit"/>
    <property type="evidence" value="ECO:0007669"/>
    <property type="project" value="TreeGrafter"/>
</dbReference>
<evidence type="ECO:0000256" key="3">
    <source>
        <dbReference type="ARBA" id="ARBA00041148"/>
    </source>
</evidence>
<evidence type="ECO:0000256" key="2">
    <source>
        <dbReference type="ARBA" id="ARBA00038695"/>
    </source>
</evidence>
<evidence type="ECO:0000313" key="6">
    <source>
        <dbReference type="Proteomes" id="UP000503264"/>
    </source>
</evidence>
<dbReference type="GO" id="GO:0043024">
    <property type="term" value="F:ribosomal small subunit binding"/>
    <property type="evidence" value="ECO:0007669"/>
    <property type="project" value="TreeGrafter"/>
</dbReference>
<dbReference type="InterPro" id="IPR003489">
    <property type="entry name" value="RHF/RaiA"/>
</dbReference>
<gene>
    <name evidence="5" type="primary">raiA</name>
    <name evidence="5" type="ORF">CMUC_1674</name>
</gene>